<proteinExistence type="predicted"/>
<evidence type="ECO:0000313" key="2">
    <source>
        <dbReference type="EMBL" id="CAH2086243.1"/>
    </source>
</evidence>
<evidence type="ECO:0000256" key="1">
    <source>
        <dbReference type="SAM" id="SignalP"/>
    </source>
</evidence>
<dbReference type="AlphaFoldDB" id="A0AAU9THV9"/>
<dbReference type="EMBL" id="CAKOGL010000005">
    <property type="protein sequence ID" value="CAH2086243.1"/>
    <property type="molecule type" value="Genomic_DNA"/>
</dbReference>
<evidence type="ECO:0000313" key="3">
    <source>
        <dbReference type="Proteomes" id="UP001153954"/>
    </source>
</evidence>
<keyword evidence="3" id="KW-1185">Reference proteome</keyword>
<comment type="caution">
    <text evidence="2">The sequence shown here is derived from an EMBL/GenBank/DDBJ whole genome shotgun (WGS) entry which is preliminary data.</text>
</comment>
<gene>
    <name evidence="2" type="ORF">EEDITHA_LOCUS2645</name>
</gene>
<protein>
    <recommendedName>
        <fullName evidence="4">Lipocalin</fullName>
    </recommendedName>
</protein>
<reference evidence="2" key="1">
    <citation type="submission" date="2022-03" db="EMBL/GenBank/DDBJ databases">
        <authorList>
            <person name="Tunstrom K."/>
        </authorList>
    </citation>
    <scope>NUCLEOTIDE SEQUENCE</scope>
</reference>
<sequence>MLFILLLTNIAFVAVGSEDLPKNHKPYLILPFPLELPNRNERANQCWLRIEDVELTETVTVYCYIAQAFLTNFIRDYNSRKMMEDDVDVSLWIEEPRPRDDSPIPSVGENRVVDWKLTTIMDPTTHRRLYVTKNAVCKLIMYSREGMTNYEVDCEKVLYFINVRMNSSTICIGSKISVITLIVLVLNSL</sequence>
<feature type="chain" id="PRO_5043505044" description="Lipocalin" evidence="1">
    <location>
        <begin position="18"/>
        <end position="189"/>
    </location>
</feature>
<keyword evidence="1" id="KW-0732">Signal</keyword>
<dbReference type="Proteomes" id="UP001153954">
    <property type="component" value="Unassembled WGS sequence"/>
</dbReference>
<accession>A0AAU9THV9</accession>
<feature type="signal peptide" evidence="1">
    <location>
        <begin position="1"/>
        <end position="17"/>
    </location>
</feature>
<evidence type="ECO:0008006" key="4">
    <source>
        <dbReference type="Google" id="ProtNLM"/>
    </source>
</evidence>
<organism evidence="2 3">
    <name type="scientific">Euphydryas editha</name>
    <name type="common">Edith's checkerspot</name>
    <dbReference type="NCBI Taxonomy" id="104508"/>
    <lineage>
        <taxon>Eukaryota</taxon>
        <taxon>Metazoa</taxon>
        <taxon>Ecdysozoa</taxon>
        <taxon>Arthropoda</taxon>
        <taxon>Hexapoda</taxon>
        <taxon>Insecta</taxon>
        <taxon>Pterygota</taxon>
        <taxon>Neoptera</taxon>
        <taxon>Endopterygota</taxon>
        <taxon>Lepidoptera</taxon>
        <taxon>Glossata</taxon>
        <taxon>Ditrysia</taxon>
        <taxon>Papilionoidea</taxon>
        <taxon>Nymphalidae</taxon>
        <taxon>Nymphalinae</taxon>
        <taxon>Euphydryas</taxon>
    </lineage>
</organism>
<name>A0AAU9THV9_EUPED</name>